<accession>A0A5C5ZNU5</accession>
<evidence type="ECO:0000313" key="3">
    <source>
        <dbReference type="EMBL" id="TWT88806.1"/>
    </source>
</evidence>
<feature type="region of interest" description="Disordered" evidence="1">
    <location>
        <begin position="24"/>
        <end position="54"/>
    </location>
</feature>
<feature type="chain" id="PRO_5022831534" description="Lumazine-binding domain protein" evidence="2">
    <location>
        <begin position="18"/>
        <end position="200"/>
    </location>
</feature>
<comment type="caution">
    <text evidence="3">The sequence shown here is derived from an EMBL/GenBank/DDBJ whole genome shotgun (WGS) entry which is preliminary data.</text>
</comment>
<evidence type="ECO:0008006" key="5">
    <source>
        <dbReference type="Google" id="ProtNLM"/>
    </source>
</evidence>
<feature type="signal peptide" evidence="2">
    <location>
        <begin position="1"/>
        <end position="17"/>
    </location>
</feature>
<dbReference type="Proteomes" id="UP000315440">
    <property type="component" value="Unassembled WGS sequence"/>
</dbReference>
<gene>
    <name evidence="3" type="ORF">Mal64_22940</name>
</gene>
<evidence type="ECO:0000313" key="4">
    <source>
        <dbReference type="Proteomes" id="UP000315440"/>
    </source>
</evidence>
<dbReference type="RefSeq" id="WP_146400175.1">
    <property type="nucleotide sequence ID" value="NZ_SJPQ01000002.1"/>
</dbReference>
<keyword evidence="2" id="KW-0732">Signal</keyword>
<proteinExistence type="predicted"/>
<name>A0A5C5ZNU5_9BACT</name>
<sequence length="200" mass="20229" precursor="true">MPSLLRKLTVIATLSSAAMGVGCGGSDTPPASSSSTPSGAPAGPTLGSPTGGPIGEAAQAFMRAVIEGDTDMAARQLTPAAIELAEQGGGFSPVGFDIERFTMGEVRQVSDTEAAVQFTLSEPGAEVTEEICCLMRYEGQRWGVAGVAAEIGPGQPPAVISFETPEGSPPAQPDPSRFVDQPAGDATPRTAQAPGETAVR</sequence>
<feature type="region of interest" description="Disordered" evidence="1">
    <location>
        <begin position="155"/>
        <end position="200"/>
    </location>
</feature>
<reference evidence="3 4" key="1">
    <citation type="submission" date="2019-02" db="EMBL/GenBank/DDBJ databases">
        <title>Deep-cultivation of Planctomycetes and their phenomic and genomic characterization uncovers novel biology.</title>
        <authorList>
            <person name="Wiegand S."/>
            <person name="Jogler M."/>
            <person name="Boedeker C."/>
            <person name="Pinto D."/>
            <person name="Vollmers J."/>
            <person name="Rivas-Marin E."/>
            <person name="Kohn T."/>
            <person name="Peeters S.H."/>
            <person name="Heuer A."/>
            <person name="Rast P."/>
            <person name="Oberbeckmann S."/>
            <person name="Bunk B."/>
            <person name="Jeske O."/>
            <person name="Meyerdierks A."/>
            <person name="Storesund J.E."/>
            <person name="Kallscheuer N."/>
            <person name="Luecker S."/>
            <person name="Lage O.M."/>
            <person name="Pohl T."/>
            <person name="Merkel B.J."/>
            <person name="Hornburger P."/>
            <person name="Mueller R.-W."/>
            <person name="Bruemmer F."/>
            <person name="Labrenz M."/>
            <person name="Spormann A.M."/>
            <person name="Op Den Camp H."/>
            <person name="Overmann J."/>
            <person name="Amann R."/>
            <person name="Jetten M.S.M."/>
            <person name="Mascher T."/>
            <person name="Medema M.H."/>
            <person name="Devos D.P."/>
            <person name="Kaster A.-K."/>
            <person name="Ovreas L."/>
            <person name="Rohde M."/>
            <person name="Galperin M.Y."/>
            <person name="Jogler C."/>
        </authorList>
    </citation>
    <scope>NUCLEOTIDE SEQUENCE [LARGE SCALE GENOMIC DNA]</scope>
    <source>
        <strain evidence="3 4">Mal64</strain>
    </source>
</reference>
<dbReference type="AlphaFoldDB" id="A0A5C5ZNU5"/>
<evidence type="ECO:0000256" key="1">
    <source>
        <dbReference type="SAM" id="MobiDB-lite"/>
    </source>
</evidence>
<protein>
    <recommendedName>
        <fullName evidence="5">Lumazine-binding domain protein</fullName>
    </recommendedName>
</protein>
<dbReference type="EMBL" id="SJPQ01000002">
    <property type="protein sequence ID" value="TWT88806.1"/>
    <property type="molecule type" value="Genomic_DNA"/>
</dbReference>
<dbReference type="OrthoDB" id="292759at2"/>
<dbReference type="PROSITE" id="PS51257">
    <property type="entry name" value="PROKAR_LIPOPROTEIN"/>
    <property type="match status" value="1"/>
</dbReference>
<organism evidence="3 4">
    <name type="scientific">Pseudobythopirellula maris</name>
    <dbReference type="NCBI Taxonomy" id="2527991"/>
    <lineage>
        <taxon>Bacteria</taxon>
        <taxon>Pseudomonadati</taxon>
        <taxon>Planctomycetota</taxon>
        <taxon>Planctomycetia</taxon>
        <taxon>Pirellulales</taxon>
        <taxon>Lacipirellulaceae</taxon>
        <taxon>Pseudobythopirellula</taxon>
    </lineage>
</organism>
<feature type="compositionally biased region" description="Low complexity" evidence="1">
    <location>
        <begin position="26"/>
        <end position="45"/>
    </location>
</feature>
<evidence type="ECO:0000256" key="2">
    <source>
        <dbReference type="SAM" id="SignalP"/>
    </source>
</evidence>
<keyword evidence="4" id="KW-1185">Reference proteome</keyword>